<protein>
    <submittedName>
        <fullName evidence="2">Uncharacterized protein</fullName>
    </submittedName>
</protein>
<comment type="caution">
    <text evidence="2">The sequence shown here is derived from an EMBL/GenBank/DDBJ whole genome shotgun (WGS) entry which is preliminary data.</text>
</comment>
<evidence type="ECO:0000313" key="2">
    <source>
        <dbReference type="EMBL" id="CBI06785.1"/>
    </source>
</evidence>
<dbReference type="EMBL" id="CABQ01000020">
    <property type="protein sequence ID" value="CBI06785.1"/>
    <property type="molecule type" value="Genomic_DNA"/>
</dbReference>
<organism evidence="2">
    <name type="scientific">mine drainage metagenome</name>
    <dbReference type="NCBI Taxonomy" id="410659"/>
    <lineage>
        <taxon>unclassified sequences</taxon>
        <taxon>metagenomes</taxon>
        <taxon>ecological metagenomes</taxon>
    </lineage>
</organism>
<feature type="region of interest" description="Disordered" evidence="1">
    <location>
        <begin position="1"/>
        <end position="73"/>
    </location>
</feature>
<accession>E6QHS1</accession>
<reference evidence="2" key="1">
    <citation type="submission" date="2009-10" db="EMBL/GenBank/DDBJ databases">
        <title>Diversity of trophic interactions inside an arsenic-rich microbial ecosystem.</title>
        <authorList>
            <person name="Bertin P.N."/>
            <person name="Heinrich-Salmeron A."/>
            <person name="Pelletier E."/>
            <person name="Goulhen-Chollet F."/>
            <person name="Arsene-Ploetze F."/>
            <person name="Gallien S."/>
            <person name="Calteau A."/>
            <person name="Vallenet D."/>
            <person name="Casiot C."/>
            <person name="Chane-Woon-Ming B."/>
            <person name="Giloteaux L."/>
            <person name="Barakat M."/>
            <person name="Bonnefoy V."/>
            <person name="Bruneel O."/>
            <person name="Chandler M."/>
            <person name="Cleiss J."/>
            <person name="Duran R."/>
            <person name="Elbaz-Poulichet F."/>
            <person name="Fonknechten N."/>
            <person name="Lauga B."/>
            <person name="Mornico D."/>
            <person name="Ortet P."/>
            <person name="Schaeffer C."/>
            <person name="Siguier P."/>
            <person name="Alexander Thil Smith A."/>
            <person name="Van Dorsselaer A."/>
            <person name="Weissenbach J."/>
            <person name="Medigue C."/>
            <person name="Le Paslier D."/>
        </authorList>
    </citation>
    <scope>NUCLEOTIDE SEQUENCE</scope>
</reference>
<evidence type="ECO:0000256" key="1">
    <source>
        <dbReference type="SAM" id="MobiDB-lite"/>
    </source>
</evidence>
<sequence>MVAVPIPDAIPTPQGYRARFPQQAASRPVAYSPSSFEASSARGPIPVPVPVPSPADSSARSAPQVVSASPSSPHQDWVHQDWINLLAAGSLLAAGALVVTGHRRAGLAVAAAGTALALVEERGTIAAAWKALPGYLGEAQSLAEQVEGFLQELATQGEKLQSILRS</sequence>
<gene>
    <name evidence="2" type="ORF">CARN6_0056</name>
</gene>
<dbReference type="AlphaFoldDB" id="E6QHS1"/>
<proteinExistence type="predicted"/>
<name>E6QHS1_9ZZZZ</name>
<feature type="compositionally biased region" description="Low complexity" evidence="1">
    <location>
        <begin position="54"/>
        <end position="73"/>
    </location>
</feature>